<proteinExistence type="inferred from homology"/>
<dbReference type="Gene3D" id="2.40.30.60">
    <property type="entry name" value="RimM"/>
    <property type="match status" value="1"/>
</dbReference>
<keyword evidence="1 5" id="KW-0963">Cytoplasm</keyword>
<feature type="domain" description="Ribosome maturation factor RimM PRC barrel" evidence="7">
    <location>
        <begin position="97"/>
        <end position="160"/>
    </location>
</feature>
<dbReference type="HAMAP" id="MF_00014">
    <property type="entry name" value="Ribosome_mat_RimM"/>
    <property type="match status" value="1"/>
</dbReference>
<protein>
    <recommendedName>
        <fullName evidence="5">Ribosome maturation factor RimM</fullName>
    </recommendedName>
</protein>
<comment type="domain">
    <text evidence="5">The PRC barrel domain binds ribosomal protein uS19.</text>
</comment>
<reference evidence="8" key="2">
    <citation type="journal article" date="2021" name="PeerJ">
        <title>Extensive microbial diversity within the chicken gut microbiome revealed by metagenomics and culture.</title>
        <authorList>
            <person name="Gilroy R."/>
            <person name="Ravi A."/>
            <person name="Getino M."/>
            <person name="Pursley I."/>
            <person name="Horton D.L."/>
            <person name="Alikhan N.F."/>
            <person name="Baker D."/>
            <person name="Gharbi K."/>
            <person name="Hall N."/>
            <person name="Watson M."/>
            <person name="Adriaenssens E.M."/>
            <person name="Foster-Nyarko E."/>
            <person name="Jarju S."/>
            <person name="Secka A."/>
            <person name="Antonio M."/>
            <person name="Oren A."/>
            <person name="Chaudhuri R.R."/>
            <person name="La Ragione R."/>
            <person name="Hildebrand F."/>
            <person name="Pallen M.J."/>
        </authorList>
    </citation>
    <scope>NUCLEOTIDE SEQUENCE</scope>
    <source>
        <strain evidence="8">ChiBcec16-1751</strain>
    </source>
</reference>
<organism evidence="8 9">
    <name type="scientific">Candidatus Avoscillospira avistercoris</name>
    <dbReference type="NCBI Taxonomy" id="2840707"/>
    <lineage>
        <taxon>Bacteria</taxon>
        <taxon>Bacillati</taxon>
        <taxon>Bacillota</taxon>
        <taxon>Clostridia</taxon>
        <taxon>Eubacteriales</taxon>
        <taxon>Oscillospiraceae</taxon>
        <taxon>Oscillospiraceae incertae sedis</taxon>
        <taxon>Candidatus Avoscillospira</taxon>
    </lineage>
</organism>
<evidence type="ECO:0000313" key="8">
    <source>
        <dbReference type="EMBL" id="HIS64276.1"/>
    </source>
</evidence>
<evidence type="ECO:0000256" key="5">
    <source>
        <dbReference type="HAMAP-Rule" id="MF_00014"/>
    </source>
</evidence>
<dbReference type="GO" id="GO:0042274">
    <property type="term" value="P:ribosomal small subunit biogenesis"/>
    <property type="evidence" value="ECO:0007669"/>
    <property type="project" value="UniProtKB-UniRule"/>
</dbReference>
<dbReference type="SUPFAM" id="SSF50447">
    <property type="entry name" value="Translation proteins"/>
    <property type="match status" value="1"/>
</dbReference>
<comment type="function">
    <text evidence="5">An accessory protein needed during the final step in the assembly of 30S ribosomal subunit, possibly for assembly of the head region. Essential for efficient processing of 16S rRNA. May be needed both before and after RbfA during the maturation of 16S rRNA. It has affinity for free ribosomal 30S subunits but not for 70S ribosomes.</text>
</comment>
<dbReference type="PANTHER" id="PTHR33692">
    <property type="entry name" value="RIBOSOME MATURATION FACTOR RIMM"/>
    <property type="match status" value="1"/>
</dbReference>
<dbReference type="Proteomes" id="UP000886741">
    <property type="component" value="Unassembled WGS sequence"/>
</dbReference>
<dbReference type="InterPro" id="IPR011961">
    <property type="entry name" value="RimM"/>
</dbReference>
<dbReference type="NCBIfam" id="TIGR02273">
    <property type="entry name" value="16S_RimM"/>
    <property type="match status" value="1"/>
</dbReference>
<sequence length="165" mass="18238">MAKQYLEAGEIVNTHGIRGEVKINPWADGPEFLVDFDTFYLNGTAYEVESARVHKSVVLCKLRGVDTVEAAQKLRGTVVCIDRDEVELEEDAVFIADLIGLPVLADGVEIGKVEDVLTMPGNDVYVVKGQRSYMIPAVKEFLLDVNVDEGYVKVKLIEGMCTDEN</sequence>
<dbReference type="InterPro" id="IPR056792">
    <property type="entry name" value="PRC_RimM"/>
</dbReference>
<comment type="caution">
    <text evidence="8">The sequence shown here is derived from an EMBL/GenBank/DDBJ whole genome shotgun (WGS) entry which is preliminary data.</text>
</comment>
<dbReference type="Gene3D" id="2.30.30.240">
    <property type="entry name" value="PRC-barrel domain"/>
    <property type="match status" value="1"/>
</dbReference>
<name>A0A9D1F9L2_9FIRM</name>
<accession>A0A9D1F9L2</accession>
<evidence type="ECO:0000256" key="2">
    <source>
        <dbReference type="ARBA" id="ARBA00022517"/>
    </source>
</evidence>
<dbReference type="Pfam" id="PF24986">
    <property type="entry name" value="PRC_RimM"/>
    <property type="match status" value="1"/>
</dbReference>
<dbReference type="AlphaFoldDB" id="A0A9D1F9L2"/>
<gene>
    <name evidence="5 8" type="primary">rimM</name>
    <name evidence="8" type="ORF">IAA83_02760</name>
</gene>
<dbReference type="InterPro" id="IPR011033">
    <property type="entry name" value="PRC_barrel-like_sf"/>
</dbReference>
<dbReference type="InterPro" id="IPR009000">
    <property type="entry name" value="Transl_B-barrel_sf"/>
</dbReference>
<comment type="subunit">
    <text evidence="5">Binds ribosomal protein uS19.</text>
</comment>
<dbReference type="GO" id="GO:0005737">
    <property type="term" value="C:cytoplasm"/>
    <property type="evidence" value="ECO:0007669"/>
    <property type="project" value="UniProtKB-SubCell"/>
</dbReference>
<dbReference type="PANTHER" id="PTHR33692:SF1">
    <property type="entry name" value="RIBOSOME MATURATION FACTOR RIMM"/>
    <property type="match status" value="1"/>
</dbReference>
<dbReference type="InterPro" id="IPR036976">
    <property type="entry name" value="RimM_N_sf"/>
</dbReference>
<dbReference type="GO" id="GO:0043022">
    <property type="term" value="F:ribosome binding"/>
    <property type="evidence" value="ECO:0007669"/>
    <property type="project" value="InterPro"/>
</dbReference>
<comment type="subcellular location">
    <subcellularLocation>
        <location evidence="5">Cytoplasm</location>
    </subcellularLocation>
</comment>
<comment type="similarity">
    <text evidence="5">Belongs to the RimM family.</text>
</comment>
<evidence type="ECO:0000313" key="9">
    <source>
        <dbReference type="Proteomes" id="UP000886741"/>
    </source>
</evidence>
<evidence type="ECO:0000259" key="6">
    <source>
        <dbReference type="Pfam" id="PF01782"/>
    </source>
</evidence>
<evidence type="ECO:0000259" key="7">
    <source>
        <dbReference type="Pfam" id="PF24986"/>
    </source>
</evidence>
<keyword evidence="4 5" id="KW-0143">Chaperone</keyword>
<dbReference type="GO" id="GO:0005840">
    <property type="term" value="C:ribosome"/>
    <property type="evidence" value="ECO:0007669"/>
    <property type="project" value="InterPro"/>
</dbReference>
<evidence type="ECO:0000256" key="4">
    <source>
        <dbReference type="ARBA" id="ARBA00023186"/>
    </source>
</evidence>
<dbReference type="SUPFAM" id="SSF50346">
    <property type="entry name" value="PRC-barrel domain"/>
    <property type="match status" value="1"/>
</dbReference>
<evidence type="ECO:0000256" key="3">
    <source>
        <dbReference type="ARBA" id="ARBA00022552"/>
    </source>
</evidence>
<keyword evidence="2 5" id="KW-0690">Ribosome biogenesis</keyword>
<dbReference type="InterPro" id="IPR002676">
    <property type="entry name" value="RimM_N"/>
</dbReference>
<reference evidence="8" key="1">
    <citation type="submission" date="2020-10" db="EMBL/GenBank/DDBJ databases">
        <authorList>
            <person name="Gilroy R."/>
        </authorList>
    </citation>
    <scope>NUCLEOTIDE SEQUENCE</scope>
    <source>
        <strain evidence="8">ChiBcec16-1751</strain>
    </source>
</reference>
<evidence type="ECO:0000256" key="1">
    <source>
        <dbReference type="ARBA" id="ARBA00022490"/>
    </source>
</evidence>
<dbReference type="Pfam" id="PF01782">
    <property type="entry name" value="RimM"/>
    <property type="match status" value="1"/>
</dbReference>
<feature type="domain" description="RimM N-terminal" evidence="6">
    <location>
        <begin position="8"/>
        <end position="85"/>
    </location>
</feature>
<dbReference type="GO" id="GO:0006364">
    <property type="term" value="P:rRNA processing"/>
    <property type="evidence" value="ECO:0007669"/>
    <property type="project" value="UniProtKB-UniRule"/>
</dbReference>
<dbReference type="EMBL" id="DVJJ01000050">
    <property type="protein sequence ID" value="HIS64276.1"/>
    <property type="molecule type" value="Genomic_DNA"/>
</dbReference>
<keyword evidence="3 5" id="KW-0698">rRNA processing</keyword>